<protein>
    <recommendedName>
        <fullName evidence="1">diguanylate cyclase</fullName>
        <ecNumber evidence="1">2.7.7.65</ecNumber>
    </recommendedName>
</protein>
<keyword evidence="6" id="KW-1185">Reference proteome</keyword>
<comment type="catalytic activity">
    <reaction evidence="2">
        <text>2 GTP = 3',3'-c-di-GMP + 2 diphosphate</text>
        <dbReference type="Rhea" id="RHEA:24898"/>
        <dbReference type="ChEBI" id="CHEBI:33019"/>
        <dbReference type="ChEBI" id="CHEBI:37565"/>
        <dbReference type="ChEBI" id="CHEBI:58805"/>
        <dbReference type="EC" id="2.7.7.65"/>
    </reaction>
</comment>
<dbReference type="SMART" id="SM00267">
    <property type="entry name" value="GGDEF"/>
    <property type="match status" value="1"/>
</dbReference>
<accession>A0ABT8YQ26</accession>
<dbReference type="Pfam" id="PF00990">
    <property type="entry name" value="GGDEF"/>
    <property type="match status" value="1"/>
</dbReference>
<dbReference type="CDD" id="cd01949">
    <property type="entry name" value="GGDEF"/>
    <property type="match status" value="1"/>
</dbReference>
<dbReference type="Proteomes" id="UP001174932">
    <property type="component" value="Unassembled WGS sequence"/>
</dbReference>
<proteinExistence type="predicted"/>
<evidence type="ECO:0000259" key="4">
    <source>
        <dbReference type="PROSITE" id="PS50887"/>
    </source>
</evidence>
<dbReference type="EC" id="2.7.7.65" evidence="1"/>
<dbReference type="Gene3D" id="3.30.70.270">
    <property type="match status" value="1"/>
</dbReference>
<evidence type="ECO:0000256" key="1">
    <source>
        <dbReference type="ARBA" id="ARBA00012528"/>
    </source>
</evidence>
<feature type="domain" description="GGDEF" evidence="4">
    <location>
        <begin position="119"/>
        <end position="253"/>
    </location>
</feature>
<keyword evidence="5" id="KW-0808">Transferase</keyword>
<comment type="caution">
    <text evidence="5">The sequence shown here is derived from an EMBL/GenBank/DDBJ whole genome shotgun (WGS) entry which is preliminary data.</text>
</comment>
<feature type="transmembrane region" description="Helical" evidence="3">
    <location>
        <begin position="46"/>
        <end position="69"/>
    </location>
</feature>
<keyword evidence="3" id="KW-0472">Membrane</keyword>
<reference evidence="5" key="2">
    <citation type="submission" date="2023-07" db="EMBL/GenBank/DDBJ databases">
        <authorList>
            <person name="Shen H."/>
        </authorList>
    </citation>
    <scope>NUCLEOTIDE SEQUENCE</scope>
    <source>
        <strain evidence="5">TNR-22</strain>
    </source>
</reference>
<dbReference type="InterPro" id="IPR043128">
    <property type="entry name" value="Rev_trsase/Diguanyl_cyclase"/>
</dbReference>
<dbReference type="NCBIfam" id="TIGR00254">
    <property type="entry name" value="GGDEF"/>
    <property type="match status" value="1"/>
</dbReference>
<dbReference type="RefSeq" id="WP_304377763.1">
    <property type="nucleotide sequence ID" value="NZ_JAUOZU010000013.1"/>
</dbReference>
<gene>
    <name evidence="5" type="ORF">Q4481_17890</name>
</gene>
<dbReference type="InterPro" id="IPR029787">
    <property type="entry name" value="Nucleotide_cyclase"/>
</dbReference>
<dbReference type="InterPro" id="IPR050469">
    <property type="entry name" value="Diguanylate_Cyclase"/>
</dbReference>
<organism evidence="5 6">
    <name type="scientific">Rhizobium alvei</name>
    <dbReference type="NCBI Taxonomy" id="1132659"/>
    <lineage>
        <taxon>Bacteria</taxon>
        <taxon>Pseudomonadati</taxon>
        <taxon>Pseudomonadota</taxon>
        <taxon>Alphaproteobacteria</taxon>
        <taxon>Hyphomicrobiales</taxon>
        <taxon>Rhizobiaceae</taxon>
        <taxon>Rhizobium/Agrobacterium group</taxon>
        <taxon>Rhizobium</taxon>
    </lineage>
</organism>
<dbReference type="EMBL" id="JAUOZU010000013">
    <property type="protein sequence ID" value="MDO6965833.1"/>
    <property type="molecule type" value="Genomic_DNA"/>
</dbReference>
<name>A0ABT8YQ26_9HYPH</name>
<keyword evidence="5" id="KW-0548">Nucleotidyltransferase</keyword>
<feature type="transmembrane region" description="Helical" evidence="3">
    <location>
        <begin position="16"/>
        <end position="40"/>
    </location>
</feature>
<evidence type="ECO:0000256" key="3">
    <source>
        <dbReference type="SAM" id="Phobius"/>
    </source>
</evidence>
<reference evidence="5" key="1">
    <citation type="journal article" date="2015" name="Int. J. Syst. Evol. Microbiol.">
        <title>Rhizobium alvei sp. nov., isolated from a freshwater river.</title>
        <authorList>
            <person name="Sheu S.Y."/>
            <person name="Huang H.W."/>
            <person name="Young C.C."/>
            <person name="Chen W.M."/>
        </authorList>
    </citation>
    <scope>NUCLEOTIDE SEQUENCE</scope>
    <source>
        <strain evidence="5">TNR-22</strain>
    </source>
</reference>
<evidence type="ECO:0000313" key="6">
    <source>
        <dbReference type="Proteomes" id="UP001174932"/>
    </source>
</evidence>
<keyword evidence="3" id="KW-0812">Transmembrane</keyword>
<dbReference type="PANTHER" id="PTHR45138:SF9">
    <property type="entry name" value="DIGUANYLATE CYCLASE DGCM-RELATED"/>
    <property type="match status" value="1"/>
</dbReference>
<sequence length="266" mass="29227">MFESLQTISRKGKIKLAAWTIFGTLGCIAVSVTYNVTAFWDLGRAAFIQSIISAIVLPIIIAGPMFFYLTVKLRETAILNHKLKDFASIDGLTGCLNRAAFTHRVHTWFQRANSQGATSPSAFLLIDVDHFKKVNDTHGHITGDEALQLVAGIIRSTVRKTDLVGRMGGEEFAIFLPDTDRETAPKKAEEIRLAIQRTELQPSYGNSKLRLTVSIGCVTCSSGSLFEDVYRTADSLLYKAKTGGRNQVVTSEGEKLKVANDDRLAV</sequence>
<dbReference type="GO" id="GO:0052621">
    <property type="term" value="F:diguanylate cyclase activity"/>
    <property type="evidence" value="ECO:0007669"/>
    <property type="project" value="UniProtKB-EC"/>
</dbReference>
<dbReference type="PANTHER" id="PTHR45138">
    <property type="entry name" value="REGULATORY COMPONENTS OF SENSORY TRANSDUCTION SYSTEM"/>
    <property type="match status" value="1"/>
</dbReference>
<dbReference type="SUPFAM" id="SSF55073">
    <property type="entry name" value="Nucleotide cyclase"/>
    <property type="match status" value="1"/>
</dbReference>
<dbReference type="InterPro" id="IPR000160">
    <property type="entry name" value="GGDEF_dom"/>
</dbReference>
<evidence type="ECO:0000313" key="5">
    <source>
        <dbReference type="EMBL" id="MDO6965833.1"/>
    </source>
</evidence>
<keyword evidence="3" id="KW-1133">Transmembrane helix</keyword>
<evidence type="ECO:0000256" key="2">
    <source>
        <dbReference type="ARBA" id="ARBA00034247"/>
    </source>
</evidence>
<dbReference type="PROSITE" id="PS50887">
    <property type="entry name" value="GGDEF"/>
    <property type="match status" value="1"/>
</dbReference>